<dbReference type="InterPro" id="IPR036691">
    <property type="entry name" value="Endo/exonu/phosph_ase_sf"/>
</dbReference>
<dbReference type="Pfam" id="PF13205">
    <property type="entry name" value="Big_5"/>
    <property type="match status" value="2"/>
</dbReference>
<dbReference type="InterPro" id="IPR005135">
    <property type="entry name" value="Endo/exonuclease/phosphatase"/>
</dbReference>
<sequence length="1223" mass="127181">MKAMIAAAMSVALASAAQATTVFINEIHYDNTGGDTGEFVEIAAPAGTDLTGWSVVFYNGSNGTTYGTQALSGVIGDQAAGYGFATVNRSGIQNGSPDGLALVDATGNVVQFLSYEGQLTATNGVAIGMTSADIGVSEPGSTAIGDSLQLSGSGTTYSDFVWQSPATATPGTSNNDQAFGGVVVDNAPTVVSTTPADGDTNVAIDAAISFRFSENVAISAINSIECSSDVAIQGTLSGEGATYTVIPDSNFASADECSFTISAEDVFDLDGEPDTLAEDIMISFSVIDESVTAPLLVNEIHADPASGDAGDANGDGTRNFSDDEFVEIVNNGEQAFDLTGWELSDGAQVRHVFPSGSSVEAGCALVVFGANAPNDGLAGALVQAASTGALGLNNSGDTITLSNGAIVVEQTYGSAGGDNQSLTRDPDITGEVFVKHSVATGSEGALYSPGTRINGSNFAGCSVPDVAPTIVDVTPADQATLISVDTAVTVTFSENVSLGDLPSLNCTISGEVLLNGQLDGTALTLTPETELADGETCTLLVSADQVSDVDGRVDALAADFSSSFTTVEALSCDANSSFTPIATIQGNASESPISGQDVLVKAVVTSVLPELNGFVVQQLVADEDGNPETSEGVYVQNTNFTLPSVGELVLVNGNVSERFGRTQLSLLAETTPCEEEVAAIKPTSLSLPVESLSVLESLEGMLVNFSAPLTVSDNFGLGRFGRVTLSNGRIFNPNNIFEPGTTDNLELAAQNRLNRIILDDGSDNQNPAVVPFPTGNLSASNTLRLGDTVSSLTGVLDFTRGEYMIYATAEPTFVASNPRSEAPDLAPGNLSVASLNVLNFFNNIDSGPDICGPAGNDDCRGADDNGTDSAGRTEFERQTLKTVAAIASMNADIVGLMEIENNGFGEGSAIAELVDAVNAELGEDAYAIVDPGTTVGTDAITVALIYKPDVVSLSGALRILDSSNSIIDEDGPLFNDRRNRPSLIQKFALNANGEEVVVSVNHLKSKGSSCGAGDDDNETGQGSCNLTRTRAAQALTAFIANEFVDTPALIIGDLNAYAKEDPIRAILAEGYTDLANEFGGANAYSYTFGGELGYLDHALANDILIDSVVDTTEWHINADEPIVLDYNLNFKSASQIDSWYAPDAYRMSDHDPVIVSLKLEAQALRGDWDKDGDVDINDVRGFMMAIRTRQSISDDFDLNKDGKFNIIDVQTMMTLCSRTRCAA</sequence>
<feature type="domain" description="LTD" evidence="3">
    <location>
        <begin position="7"/>
        <end position="131"/>
    </location>
</feature>
<feature type="signal peptide" evidence="2">
    <location>
        <begin position="1"/>
        <end position="19"/>
    </location>
</feature>
<dbReference type="Gene3D" id="3.60.10.10">
    <property type="entry name" value="Endonuclease/exonuclease/phosphatase"/>
    <property type="match status" value="1"/>
</dbReference>
<dbReference type="GO" id="GO:0004519">
    <property type="term" value="F:endonuclease activity"/>
    <property type="evidence" value="ECO:0007669"/>
    <property type="project" value="UniProtKB-KW"/>
</dbReference>
<keyword evidence="4" id="KW-0540">Nuclease</keyword>
<dbReference type="InterPro" id="IPR001322">
    <property type="entry name" value="Lamin_tail_dom"/>
</dbReference>
<dbReference type="InterPro" id="IPR036439">
    <property type="entry name" value="Dockerin_dom_sf"/>
</dbReference>
<dbReference type="NCBIfam" id="NF033681">
    <property type="entry name" value="ExeM_NucH_DNase"/>
    <property type="match status" value="1"/>
</dbReference>
<dbReference type="InterPro" id="IPR036415">
    <property type="entry name" value="Lamin_tail_dom_sf"/>
</dbReference>
<dbReference type="PROSITE" id="PS51841">
    <property type="entry name" value="LTD"/>
    <property type="match status" value="2"/>
</dbReference>
<dbReference type="InterPro" id="IPR047971">
    <property type="entry name" value="ExeM-like"/>
</dbReference>
<proteinExistence type="predicted"/>
<dbReference type="Pfam" id="PF03372">
    <property type="entry name" value="Exo_endo_phos"/>
    <property type="match status" value="1"/>
</dbReference>
<dbReference type="InterPro" id="IPR032812">
    <property type="entry name" value="SbsA_Ig"/>
</dbReference>
<feature type="domain" description="LTD" evidence="3">
    <location>
        <begin position="283"/>
        <end position="416"/>
    </location>
</feature>
<dbReference type="Gene3D" id="2.60.40.1260">
    <property type="entry name" value="Lamin Tail domain"/>
    <property type="match status" value="1"/>
</dbReference>
<comment type="caution">
    <text evidence="4">The sequence shown here is derived from an EMBL/GenBank/DDBJ whole genome shotgun (WGS) entry which is preliminary data.</text>
</comment>
<accession>A0A6N9TH60</accession>
<evidence type="ECO:0000256" key="2">
    <source>
        <dbReference type="SAM" id="SignalP"/>
    </source>
</evidence>
<dbReference type="CDD" id="cd04486">
    <property type="entry name" value="YhcR_OBF_like"/>
    <property type="match status" value="1"/>
</dbReference>
<dbReference type="EMBL" id="JAAAWO010000006">
    <property type="protein sequence ID" value="NDW15822.1"/>
    <property type="molecule type" value="Genomic_DNA"/>
</dbReference>
<dbReference type="SUPFAM" id="SSF56219">
    <property type="entry name" value="DNase I-like"/>
    <property type="match status" value="1"/>
</dbReference>
<dbReference type="SUPFAM" id="SSF74853">
    <property type="entry name" value="Lamin A/C globular tail domain"/>
    <property type="match status" value="1"/>
</dbReference>
<dbReference type="CDD" id="cd10283">
    <property type="entry name" value="MnuA_DNase1-like"/>
    <property type="match status" value="1"/>
</dbReference>
<keyword evidence="4" id="KW-0378">Hydrolase</keyword>
<name>A0A6N9TH60_9ALTE</name>
<dbReference type="SUPFAM" id="SSF63446">
    <property type="entry name" value="Type I dockerin domain"/>
    <property type="match status" value="1"/>
</dbReference>
<dbReference type="PANTHER" id="PTHR42834">
    <property type="entry name" value="ENDONUCLEASE/EXONUCLEASE/PHOSPHATASE FAMILY PROTEIN (AFU_ORTHOLOGUE AFUA_3G09210)"/>
    <property type="match status" value="1"/>
</dbReference>
<evidence type="ECO:0000313" key="5">
    <source>
        <dbReference type="Proteomes" id="UP000471381"/>
    </source>
</evidence>
<dbReference type="GO" id="GO:0000272">
    <property type="term" value="P:polysaccharide catabolic process"/>
    <property type="evidence" value="ECO:0007669"/>
    <property type="project" value="InterPro"/>
</dbReference>
<keyword evidence="5" id="KW-1185">Reference proteome</keyword>
<keyword evidence="1 2" id="KW-0732">Signal</keyword>
<organism evidence="4 5">
    <name type="scientific">Alteromonas genovensis</name>
    <dbReference type="NCBI Taxonomy" id="471225"/>
    <lineage>
        <taxon>Bacteria</taxon>
        <taxon>Pseudomonadati</taxon>
        <taxon>Pseudomonadota</taxon>
        <taxon>Gammaproteobacteria</taxon>
        <taxon>Alteromonadales</taxon>
        <taxon>Alteromonadaceae</taxon>
        <taxon>Alteromonas/Salinimonas group</taxon>
        <taxon>Alteromonas</taxon>
    </lineage>
</organism>
<protein>
    <submittedName>
        <fullName evidence="4">ExeM/NucH family extracellular endonuclease</fullName>
    </submittedName>
</protein>
<keyword evidence="4" id="KW-0255">Endonuclease</keyword>
<dbReference type="RefSeq" id="WP_163106535.1">
    <property type="nucleotide sequence ID" value="NZ_JAAAWO010000006.1"/>
</dbReference>
<dbReference type="PANTHER" id="PTHR42834:SF1">
    <property type="entry name" value="ENDONUCLEASE_EXONUCLEASE_PHOSPHATASE FAMILY PROTEIN (AFU_ORTHOLOGUE AFUA_3G09210)"/>
    <property type="match status" value="1"/>
</dbReference>
<dbReference type="Proteomes" id="UP000471381">
    <property type="component" value="Unassembled WGS sequence"/>
</dbReference>
<evidence type="ECO:0000256" key="1">
    <source>
        <dbReference type="ARBA" id="ARBA00022729"/>
    </source>
</evidence>
<evidence type="ECO:0000259" key="3">
    <source>
        <dbReference type="PROSITE" id="PS51841"/>
    </source>
</evidence>
<feature type="chain" id="PRO_5026694052" evidence="2">
    <location>
        <begin position="20"/>
        <end position="1223"/>
    </location>
</feature>
<dbReference type="AlphaFoldDB" id="A0A6N9TH60"/>
<evidence type="ECO:0000313" key="4">
    <source>
        <dbReference type="EMBL" id="NDW15822.1"/>
    </source>
</evidence>
<gene>
    <name evidence="4" type="ORF">GTQ48_09865</name>
</gene>
<reference evidence="4 5" key="1">
    <citation type="submission" date="2020-01" db="EMBL/GenBank/DDBJ databases">
        <title>Genomes of bacteria type strains.</title>
        <authorList>
            <person name="Chen J."/>
            <person name="Zhu S."/>
            <person name="Yang J."/>
        </authorList>
    </citation>
    <scope>NUCLEOTIDE SEQUENCE [LARGE SCALE GENOMIC DNA]</scope>
    <source>
        <strain evidence="4 5">LMG 24078</strain>
    </source>
</reference>
<dbReference type="Pfam" id="PF00932">
    <property type="entry name" value="LTD"/>
    <property type="match status" value="1"/>
</dbReference>